<sequence>MTQSEIQIAPAIGKHVPDLVRFACAMAMETEHKRLDPAVVEQGVQGVLDQPSRGRYLVAHQGGALLGTLMLTYEWSDWRCAEWWWIQSVYVEPSARRLGVFRALYAHVLAEAEARGDICGVRLYVEQDNQRAQQTYAALGMRDAAYRVMEHAFTWADERVGKIP</sequence>
<evidence type="ECO:0000256" key="1">
    <source>
        <dbReference type="ARBA" id="ARBA00022679"/>
    </source>
</evidence>
<dbReference type="PANTHER" id="PTHR43877">
    <property type="entry name" value="AMINOALKYLPHOSPHONATE N-ACETYLTRANSFERASE-RELATED-RELATED"/>
    <property type="match status" value="1"/>
</dbReference>
<dbReference type="RefSeq" id="WP_248207324.1">
    <property type="nucleotide sequence ID" value="NZ_JALNMH010000005.1"/>
</dbReference>
<dbReference type="Proteomes" id="UP001431449">
    <property type="component" value="Unassembled WGS sequence"/>
</dbReference>
<comment type="caution">
    <text evidence="4">The sequence shown here is derived from an EMBL/GenBank/DDBJ whole genome shotgun (WGS) entry which is preliminary data.</text>
</comment>
<dbReference type="InterPro" id="IPR050832">
    <property type="entry name" value="Bact_Acetyltransf"/>
</dbReference>
<keyword evidence="1" id="KW-0808">Transferase</keyword>
<dbReference type="Pfam" id="PF00583">
    <property type="entry name" value="Acetyltransf_1"/>
    <property type="match status" value="1"/>
</dbReference>
<feature type="domain" description="N-acetyltransferase" evidence="3">
    <location>
        <begin position="14"/>
        <end position="164"/>
    </location>
</feature>
<accession>A0ABT0GGB1</accession>
<name>A0ABT0GGB1_9GAMM</name>
<dbReference type="PROSITE" id="PS51186">
    <property type="entry name" value="GNAT"/>
    <property type="match status" value="1"/>
</dbReference>
<dbReference type="CDD" id="cd04301">
    <property type="entry name" value="NAT_SF"/>
    <property type="match status" value="1"/>
</dbReference>
<evidence type="ECO:0000313" key="4">
    <source>
        <dbReference type="EMBL" id="MCK7593575.1"/>
    </source>
</evidence>
<gene>
    <name evidence="4" type="ORF">M0G41_07830</name>
</gene>
<dbReference type="SUPFAM" id="SSF55729">
    <property type="entry name" value="Acyl-CoA N-acyltransferases (Nat)"/>
    <property type="match status" value="1"/>
</dbReference>
<dbReference type="EMBL" id="JALNMH010000005">
    <property type="protein sequence ID" value="MCK7593575.1"/>
    <property type="molecule type" value="Genomic_DNA"/>
</dbReference>
<dbReference type="Gene3D" id="3.40.630.30">
    <property type="match status" value="1"/>
</dbReference>
<dbReference type="InterPro" id="IPR016181">
    <property type="entry name" value="Acyl_CoA_acyltransferase"/>
</dbReference>
<keyword evidence="2" id="KW-0012">Acyltransferase</keyword>
<protein>
    <submittedName>
        <fullName evidence="4">GNAT family N-acetyltransferase</fullName>
    </submittedName>
</protein>
<evidence type="ECO:0000256" key="2">
    <source>
        <dbReference type="ARBA" id="ARBA00023315"/>
    </source>
</evidence>
<evidence type="ECO:0000259" key="3">
    <source>
        <dbReference type="PROSITE" id="PS51186"/>
    </source>
</evidence>
<keyword evidence="5" id="KW-1185">Reference proteome</keyword>
<proteinExistence type="predicted"/>
<organism evidence="4 5">
    <name type="scientific">Pseudomarimonas salicorniae</name>
    <dbReference type="NCBI Taxonomy" id="2933270"/>
    <lineage>
        <taxon>Bacteria</taxon>
        <taxon>Pseudomonadati</taxon>
        <taxon>Pseudomonadota</taxon>
        <taxon>Gammaproteobacteria</taxon>
        <taxon>Lysobacterales</taxon>
        <taxon>Lysobacteraceae</taxon>
        <taxon>Pseudomarimonas</taxon>
    </lineage>
</organism>
<reference evidence="4" key="1">
    <citation type="submission" date="2022-04" db="EMBL/GenBank/DDBJ databases">
        <title>Lysobacter sp. CAU 1642 isolated from sea sand.</title>
        <authorList>
            <person name="Kim W."/>
        </authorList>
    </citation>
    <scope>NUCLEOTIDE SEQUENCE</scope>
    <source>
        <strain evidence="4">CAU 1642</strain>
    </source>
</reference>
<dbReference type="PANTHER" id="PTHR43877:SF2">
    <property type="entry name" value="AMINOALKYLPHOSPHONATE N-ACETYLTRANSFERASE-RELATED"/>
    <property type="match status" value="1"/>
</dbReference>
<evidence type="ECO:0000313" key="5">
    <source>
        <dbReference type="Proteomes" id="UP001431449"/>
    </source>
</evidence>
<dbReference type="InterPro" id="IPR000182">
    <property type="entry name" value="GNAT_dom"/>
</dbReference>